<evidence type="ECO:0000256" key="2">
    <source>
        <dbReference type="ARBA" id="ARBA00022679"/>
    </source>
</evidence>
<evidence type="ECO:0000259" key="4">
    <source>
        <dbReference type="PROSITE" id="PS51186"/>
    </source>
</evidence>
<dbReference type="InterPro" id="IPR000182">
    <property type="entry name" value="GNAT_dom"/>
</dbReference>
<protein>
    <submittedName>
        <fullName evidence="5">Spermidine/spermine N1-acetyltransferase family member 2</fullName>
    </submittedName>
</protein>
<dbReference type="PROSITE" id="PS51186">
    <property type="entry name" value="GNAT"/>
    <property type="match status" value="1"/>
</dbReference>
<dbReference type="FunFam" id="3.40.630.30:FF:000064">
    <property type="entry name" value="GNAT family acetyltransferase"/>
    <property type="match status" value="1"/>
</dbReference>
<evidence type="ECO:0000313" key="6">
    <source>
        <dbReference type="Proteomes" id="UP000765507"/>
    </source>
</evidence>
<evidence type="ECO:0000256" key="1">
    <source>
        <dbReference type="ARBA" id="ARBA00008694"/>
    </source>
</evidence>
<organism evidence="5 6">
    <name type="scientific">Chelydra serpentina</name>
    <name type="common">Snapping turtle</name>
    <name type="synonym">Testudo serpentina</name>
    <dbReference type="NCBI Taxonomy" id="8475"/>
    <lineage>
        <taxon>Eukaryota</taxon>
        <taxon>Metazoa</taxon>
        <taxon>Chordata</taxon>
        <taxon>Craniata</taxon>
        <taxon>Vertebrata</taxon>
        <taxon>Euteleostomi</taxon>
        <taxon>Archelosauria</taxon>
        <taxon>Testudinata</taxon>
        <taxon>Testudines</taxon>
        <taxon>Cryptodira</taxon>
        <taxon>Durocryptodira</taxon>
        <taxon>Americhelydia</taxon>
        <taxon>Chelydroidea</taxon>
        <taxon>Chelydridae</taxon>
        <taxon>Chelydra</taxon>
    </lineage>
</organism>
<dbReference type="CDD" id="cd04301">
    <property type="entry name" value="NAT_SF"/>
    <property type="match status" value="1"/>
</dbReference>
<dbReference type="Pfam" id="PF00583">
    <property type="entry name" value="Acetyltransf_1"/>
    <property type="match status" value="1"/>
</dbReference>
<dbReference type="SUPFAM" id="SSF55729">
    <property type="entry name" value="Acyl-CoA N-acyltransferases (Nat)"/>
    <property type="match status" value="1"/>
</dbReference>
<sequence>LDPDSHPHPHVTSWLGGHGGGGVGWGPGGGVDGCKSLHFIDPRRQAASSTVARAAMECVVRPAQSADCDRVMAMIHEIAEYHNLQDEVKINSQVLRADGFGGDPFYQCLVAEVAPEQEDKQGHLIGYALFFFGYSVNTGRIVYLENVYVVSEFRGRGIGKKLLIEVAKVAMARGCAEMKLAVVAWNGRALAWYRRLGAQDMTEAGGWHCLELGADALCRLAGEGR</sequence>
<dbReference type="InterPro" id="IPR016181">
    <property type="entry name" value="Acyl_CoA_acyltransferase"/>
</dbReference>
<accession>A0A8T1RZ04</accession>
<dbReference type="Gene3D" id="3.40.630.30">
    <property type="match status" value="1"/>
</dbReference>
<gene>
    <name evidence="5" type="ORF">G0U57_005284</name>
</gene>
<dbReference type="Proteomes" id="UP000765507">
    <property type="component" value="Unassembled WGS sequence"/>
</dbReference>
<name>A0A8T1RZ04_CHESE</name>
<keyword evidence="3" id="KW-0012">Acyltransferase</keyword>
<evidence type="ECO:0000256" key="3">
    <source>
        <dbReference type="ARBA" id="ARBA00023315"/>
    </source>
</evidence>
<dbReference type="EMBL" id="JAHGAV010001702">
    <property type="protein sequence ID" value="KAG6921800.1"/>
    <property type="molecule type" value="Genomic_DNA"/>
</dbReference>
<dbReference type="PANTHER" id="PTHR10545:SF29">
    <property type="entry name" value="GH14572P-RELATED"/>
    <property type="match status" value="1"/>
</dbReference>
<dbReference type="GO" id="GO:0008080">
    <property type="term" value="F:N-acetyltransferase activity"/>
    <property type="evidence" value="ECO:0007669"/>
    <property type="project" value="TreeGrafter"/>
</dbReference>
<evidence type="ECO:0000313" key="5">
    <source>
        <dbReference type="EMBL" id="KAG6921800.1"/>
    </source>
</evidence>
<proteinExistence type="inferred from homology"/>
<keyword evidence="6" id="KW-1185">Reference proteome</keyword>
<dbReference type="PANTHER" id="PTHR10545">
    <property type="entry name" value="DIAMINE N-ACETYLTRANSFERASE"/>
    <property type="match status" value="1"/>
</dbReference>
<comment type="similarity">
    <text evidence="1">Belongs to the acetyltransferase family.</text>
</comment>
<reference evidence="5 6" key="1">
    <citation type="journal article" date="2020" name="G3 (Bethesda)">
        <title>Draft Genome of the Common Snapping Turtle, Chelydra serpentina, a Model for Phenotypic Plasticity in Reptiles.</title>
        <authorList>
            <person name="Das D."/>
            <person name="Singh S.K."/>
            <person name="Bierstedt J."/>
            <person name="Erickson A."/>
            <person name="Galli G.L.J."/>
            <person name="Crossley D.A. 2nd"/>
            <person name="Rhen T."/>
        </authorList>
    </citation>
    <scope>NUCLEOTIDE SEQUENCE [LARGE SCALE GENOMIC DNA]</scope>
    <source>
        <strain evidence="5">KW</strain>
    </source>
</reference>
<keyword evidence="2" id="KW-0808">Transferase</keyword>
<dbReference type="OrthoDB" id="7305308at2759"/>
<dbReference type="AlphaFoldDB" id="A0A8T1RZ04"/>
<dbReference type="InterPro" id="IPR051016">
    <property type="entry name" value="Diverse_Substrate_AcTransf"/>
</dbReference>
<comment type="caution">
    <text evidence="5">The sequence shown here is derived from an EMBL/GenBank/DDBJ whole genome shotgun (WGS) entry which is preliminary data.</text>
</comment>
<feature type="domain" description="N-acetyltransferase" evidence="4">
    <location>
        <begin position="73"/>
        <end position="215"/>
    </location>
</feature>
<feature type="non-terminal residue" evidence="5">
    <location>
        <position position="1"/>
    </location>
</feature>